<organism evidence="2 3">
    <name type="scientific">Tritrichomonas musculus</name>
    <dbReference type="NCBI Taxonomy" id="1915356"/>
    <lineage>
        <taxon>Eukaryota</taxon>
        <taxon>Metamonada</taxon>
        <taxon>Parabasalia</taxon>
        <taxon>Tritrichomonadida</taxon>
        <taxon>Tritrichomonadidae</taxon>
        <taxon>Tritrichomonas</taxon>
    </lineage>
</organism>
<evidence type="ECO:0000256" key="1">
    <source>
        <dbReference type="SAM" id="Phobius"/>
    </source>
</evidence>
<protein>
    <submittedName>
        <fullName evidence="2">Uncharacterized protein</fullName>
    </submittedName>
</protein>
<evidence type="ECO:0000313" key="3">
    <source>
        <dbReference type="Proteomes" id="UP001470230"/>
    </source>
</evidence>
<feature type="transmembrane region" description="Helical" evidence="1">
    <location>
        <begin position="9"/>
        <end position="31"/>
    </location>
</feature>
<reference evidence="2 3" key="1">
    <citation type="submission" date="2024-04" db="EMBL/GenBank/DDBJ databases">
        <title>Tritrichomonas musculus Genome.</title>
        <authorList>
            <person name="Alves-Ferreira E."/>
            <person name="Grigg M."/>
            <person name="Lorenzi H."/>
            <person name="Galac M."/>
        </authorList>
    </citation>
    <scope>NUCLEOTIDE SEQUENCE [LARGE SCALE GENOMIC DNA]</scope>
    <source>
        <strain evidence="2 3">EAF2021</strain>
    </source>
</reference>
<feature type="transmembrane region" description="Helical" evidence="1">
    <location>
        <begin position="43"/>
        <end position="64"/>
    </location>
</feature>
<keyword evidence="3" id="KW-1185">Reference proteome</keyword>
<sequence>MHQSSNNLLFMRIIFFLYTSFGLIVDSLWLFDFFKFGKKIYPIIGIIILILGNSFQTYLTYHSFIKKEFIKLSRTITYLLLLISGISVYVSTYGANSHFTIYTVSAIIAQILFALYGITLMMGRNQKIKDLMNQSQLENTSIAEVQNSSVFLYDPELPDCVSSYNNNMNNNSLSDSDSEYELNEKKKYFVNGIKRDESIDEVSIISHHFAYPEHIDVSDDSITDADSTNPYSARNLELYGVSMQV</sequence>
<feature type="transmembrane region" description="Helical" evidence="1">
    <location>
        <begin position="76"/>
        <end position="95"/>
    </location>
</feature>
<dbReference type="Proteomes" id="UP001470230">
    <property type="component" value="Unassembled WGS sequence"/>
</dbReference>
<feature type="transmembrane region" description="Helical" evidence="1">
    <location>
        <begin position="101"/>
        <end position="122"/>
    </location>
</feature>
<comment type="caution">
    <text evidence="2">The sequence shown here is derived from an EMBL/GenBank/DDBJ whole genome shotgun (WGS) entry which is preliminary data.</text>
</comment>
<evidence type="ECO:0000313" key="2">
    <source>
        <dbReference type="EMBL" id="KAK8892004.1"/>
    </source>
</evidence>
<keyword evidence="1" id="KW-1133">Transmembrane helix</keyword>
<dbReference type="EMBL" id="JAPFFF010000004">
    <property type="protein sequence ID" value="KAK8892004.1"/>
    <property type="molecule type" value="Genomic_DNA"/>
</dbReference>
<name>A0ABR2KLJ2_9EUKA</name>
<keyword evidence="1" id="KW-0812">Transmembrane</keyword>
<proteinExistence type="predicted"/>
<keyword evidence="1" id="KW-0472">Membrane</keyword>
<gene>
    <name evidence="2" type="ORF">M9Y10_029226</name>
</gene>
<accession>A0ABR2KLJ2</accession>